<evidence type="ECO:0000313" key="3">
    <source>
        <dbReference type="EMBL" id="SCL87806.1"/>
    </source>
</evidence>
<feature type="compositionally biased region" description="Polar residues" evidence="1">
    <location>
        <begin position="264"/>
        <end position="292"/>
    </location>
</feature>
<feature type="compositionally biased region" description="Polar residues" evidence="1">
    <location>
        <begin position="337"/>
        <end position="353"/>
    </location>
</feature>
<dbReference type="Pfam" id="PF06022">
    <property type="entry name" value="Cir_Bir_Yir"/>
    <property type="match status" value="1"/>
</dbReference>
<keyword evidence="2" id="KW-1133">Transmembrane helix</keyword>
<dbReference type="Proteomes" id="UP000195879">
    <property type="component" value="Unassembled WGS sequence"/>
</dbReference>
<accession>A0A1D3L8T8</accession>
<reference evidence="3 4" key="1">
    <citation type="submission" date="2016-08" db="EMBL/GenBank/DDBJ databases">
        <authorList>
            <consortium name="Pathogen Informatics"/>
        </authorList>
    </citation>
    <scope>NUCLEOTIDE SEQUENCE [LARGE SCALE GENOMIC DNA]</scope>
    <source>
        <strain evidence="3 4">DK</strain>
    </source>
</reference>
<organism evidence="3 4">
    <name type="scientific">Plasmodium chabaudi adami</name>
    <dbReference type="NCBI Taxonomy" id="5826"/>
    <lineage>
        <taxon>Eukaryota</taxon>
        <taxon>Sar</taxon>
        <taxon>Alveolata</taxon>
        <taxon>Apicomplexa</taxon>
        <taxon>Aconoidasida</taxon>
        <taxon>Haemosporida</taxon>
        <taxon>Plasmodiidae</taxon>
        <taxon>Plasmodium</taxon>
        <taxon>Plasmodium (Vinckeia)</taxon>
    </lineage>
</organism>
<gene>
    <name evidence="3" type="ORF">PCHDK_000510400</name>
</gene>
<evidence type="ECO:0000256" key="2">
    <source>
        <dbReference type="SAM" id="Phobius"/>
    </source>
</evidence>
<keyword evidence="2" id="KW-0472">Membrane</keyword>
<feature type="region of interest" description="Disordered" evidence="1">
    <location>
        <begin position="257"/>
        <end position="384"/>
    </location>
</feature>
<dbReference type="InterPro" id="IPR006477">
    <property type="entry name" value="Yir_bir_cir"/>
</dbReference>
<sequence length="497" mass="56568">MDPDGVCETFLEADKIINRENDARMKMEEIDKKSSHYEFCPNRKCVTDVQRIGVMTTHVFLKVRADKNNEHGEYFLMWLSDKLFKMHKEDKREGENNRITLDEAYKKYLDKDIGDYKYWNRLDNVKGLKDANLSHMNEFYKLLSHICKTIIHHKFKHTGSTNLHQNYTNSSNQYMLLYQKFSKCDSYLHLLDNLKKTYEDFRTIIKNTDSKLASSLQTLTTIENTGSYLVEGFKNFDFSDRKCQSKYDDSTLENWREAQDQRNQKNNGANEDNIKQNSQPQSSAAQTPNSPAETGESPRIPDNGADTLESKDKVVGDIQRKENNKGSEQKDGGGGTVNQKNPQTDPNSHTPISGTNQGGGSGDGLAGGSDNNQGPQKPVESPVVKSENCVIKVKGNETTGIGDIYVPKEYKQVGILIIVILIPITLAIMYKYLPSGRKKELKRKKSMKKVINLMEGKRQMQIIIKPVDTKKMENTVINPVRGKKKSLNIYKLMQADP</sequence>
<feature type="non-terminal residue" evidence="3">
    <location>
        <position position="497"/>
    </location>
</feature>
<feature type="compositionally biased region" description="Gly residues" evidence="1">
    <location>
        <begin position="356"/>
        <end position="367"/>
    </location>
</feature>
<protein>
    <submittedName>
        <fullName evidence="3">CIR protein</fullName>
    </submittedName>
</protein>
<feature type="compositionally biased region" description="Basic and acidic residues" evidence="1">
    <location>
        <begin position="308"/>
        <end position="331"/>
    </location>
</feature>
<evidence type="ECO:0000313" key="4">
    <source>
        <dbReference type="Proteomes" id="UP000195879"/>
    </source>
</evidence>
<evidence type="ECO:0000256" key="1">
    <source>
        <dbReference type="SAM" id="MobiDB-lite"/>
    </source>
</evidence>
<dbReference type="EMBL" id="FMIO01000210">
    <property type="protein sequence ID" value="SCL87806.1"/>
    <property type="molecule type" value="Genomic_DNA"/>
</dbReference>
<name>A0A1D3L8T8_PLACE</name>
<proteinExistence type="predicted"/>
<dbReference type="AlphaFoldDB" id="A0A1D3L8T8"/>
<feature type="transmembrane region" description="Helical" evidence="2">
    <location>
        <begin position="413"/>
        <end position="433"/>
    </location>
</feature>
<keyword evidence="2" id="KW-0812">Transmembrane</keyword>